<sequence>MKKYLNNVDKPKKGGKKGDKKKGVSEGPSTQVSTPNKQKTQGAATSAPKKQKLRKMTLHPSSSSTSNFEYVLIGSTIKESSKSEDSQSEDSLCGNSPPPSPIKEVNLNDKIPTPPPSHTHTSIAIIIAPSPPPVSTQPIPTLSQPPLATVISQTVTTGPLPVSSQPQPTIPISTPIFIDSTIVPTISIQPFVSINIYDTEAEPLGFLTHVSPPISSINHDDPDMVFCDDEDKDIEGFNYSPFQIRTEKDDVEHITTGQLQSLHEKIDQLLQSTKASSTDDYAKAAVESLFERIMKQHNASVDTSNKVVANFAEVCMSTTEKVDKLIEKTTSFMENFQTTYNSNTTSANEALKILGSLFKTEKTKLQELRSLKDSLALKTDEAKVLSTKLEALEKQVNDQLSKRAFMRSCISDVTCMLSDIIETRDSMITITMHKHLQENLRPIFSMLHRLEGVSDQAINLNQVGESMTGGGS</sequence>
<dbReference type="Proteomes" id="UP001177003">
    <property type="component" value="Chromosome 5"/>
</dbReference>
<feature type="compositionally biased region" description="Polar residues" evidence="2">
    <location>
        <begin position="27"/>
        <end position="44"/>
    </location>
</feature>
<evidence type="ECO:0000313" key="3">
    <source>
        <dbReference type="EMBL" id="CAI9284419.1"/>
    </source>
</evidence>
<feature type="region of interest" description="Disordered" evidence="2">
    <location>
        <begin position="1"/>
        <end position="119"/>
    </location>
</feature>
<organism evidence="3 4">
    <name type="scientific">Lactuca saligna</name>
    <name type="common">Willowleaf lettuce</name>
    <dbReference type="NCBI Taxonomy" id="75948"/>
    <lineage>
        <taxon>Eukaryota</taxon>
        <taxon>Viridiplantae</taxon>
        <taxon>Streptophyta</taxon>
        <taxon>Embryophyta</taxon>
        <taxon>Tracheophyta</taxon>
        <taxon>Spermatophyta</taxon>
        <taxon>Magnoliopsida</taxon>
        <taxon>eudicotyledons</taxon>
        <taxon>Gunneridae</taxon>
        <taxon>Pentapetalae</taxon>
        <taxon>asterids</taxon>
        <taxon>campanulids</taxon>
        <taxon>Asterales</taxon>
        <taxon>Asteraceae</taxon>
        <taxon>Cichorioideae</taxon>
        <taxon>Cichorieae</taxon>
        <taxon>Lactucinae</taxon>
        <taxon>Lactuca</taxon>
    </lineage>
</organism>
<name>A0AA35Z2C8_LACSI</name>
<protein>
    <submittedName>
        <fullName evidence="3">Uncharacterized protein</fullName>
    </submittedName>
</protein>
<dbReference type="EMBL" id="OX465081">
    <property type="protein sequence ID" value="CAI9284419.1"/>
    <property type="molecule type" value="Genomic_DNA"/>
</dbReference>
<feature type="compositionally biased region" description="Polar residues" evidence="2">
    <location>
        <begin position="59"/>
        <end position="68"/>
    </location>
</feature>
<evidence type="ECO:0000313" key="4">
    <source>
        <dbReference type="Proteomes" id="UP001177003"/>
    </source>
</evidence>
<reference evidence="3" key="1">
    <citation type="submission" date="2023-04" db="EMBL/GenBank/DDBJ databases">
        <authorList>
            <person name="Vijverberg K."/>
            <person name="Xiong W."/>
            <person name="Schranz E."/>
        </authorList>
    </citation>
    <scope>NUCLEOTIDE SEQUENCE</scope>
</reference>
<feature type="coiled-coil region" evidence="1">
    <location>
        <begin position="375"/>
        <end position="402"/>
    </location>
</feature>
<keyword evidence="1" id="KW-0175">Coiled coil</keyword>
<evidence type="ECO:0000256" key="2">
    <source>
        <dbReference type="SAM" id="MobiDB-lite"/>
    </source>
</evidence>
<proteinExistence type="predicted"/>
<evidence type="ECO:0000256" key="1">
    <source>
        <dbReference type="SAM" id="Coils"/>
    </source>
</evidence>
<keyword evidence="4" id="KW-1185">Reference proteome</keyword>
<dbReference type="AlphaFoldDB" id="A0AA35Z2C8"/>
<gene>
    <name evidence="3" type="ORF">LSALG_LOCUS23948</name>
</gene>
<accession>A0AA35Z2C8</accession>